<gene>
    <name evidence="1" type="ORF">ACFQ2F_06520</name>
</gene>
<accession>A0ABW3J8X5</accession>
<evidence type="ECO:0000313" key="1">
    <source>
        <dbReference type="EMBL" id="MFD0986749.1"/>
    </source>
</evidence>
<name>A0ABW3J8X5_9HYPH</name>
<keyword evidence="2" id="KW-1185">Reference proteome</keyword>
<sequence>MSFIDTVGDPVDIASATNGSDFIAQIVLGYLEDTGNTISVLTALSPLPGGDYEYIFAVVEADWESGEESRFLDGLDTLDILPEKADRELALSMIMTATDVLIEKAQIGKFFTYTPDVPDKSFVKYELIFRVFKEFGYTVTKGEAYLGITLWQVERVT</sequence>
<reference evidence="2" key="1">
    <citation type="journal article" date="2019" name="Int. J. Syst. Evol. Microbiol.">
        <title>The Global Catalogue of Microorganisms (GCM) 10K type strain sequencing project: providing services to taxonomists for standard genome sequencing and annotation.</title>
        <authorList>
            <consortium name="The Broad Institute Genomics Platform"/>
            <consortium name="The Broad Institute Genome Sequencing Center for Infectious Disease"/>
            <person name="Wu L."/>
            <person name="Ma J."/>
        </authorList>
    </citation>
    <scope>NUCLEOTIDE SEQUENCE [LARGE SCALE GENOMIC DNA]</scope>
    <source>
        <strain evidence="2">CCUG 61697</strain>
    </source>
</reference>
<organism evidence="1 2">
    <name type="scientific">Methyloligella solikamskensis</name>
    <dbReference type="NCBI Taxonomy" id="1177756"/>
    <lineage>
        <taxon>Bacteria</taxon>
        <taxon>Pseudomonadati</taxon>
        <taxon>Pseudomonadota</taxon>
        <taxon>Alphaproteobacteria</taxon>
        <taxon>Hyphomicrobiales</taxon>
        <taxon>Hyphomicrobiaceae</taxon>
        <taxon>Methyloligella</taxon>
    </lineage>
</organism>
<proteinExistence type="predicted"/>
<dbReference type="EMBL" id="JBHTJO010000001">
    <property type="protein sequence ID" value="MFD0986749.1"/>
    <property type="molecule type" value="Genomic_DNA"/>
</dbReference>
<protein>
    <submittedName>
        <fullName evidence="1">Uncharacterized protein</fullName>
    </submittedName>
</protein>
<comment type="caution">
    <text evidence="1">The sequence shown here is derived from an EMBL/GenBank/DDBJ whole genome shotgun (WGS) entry which is preliminary data.</text>
</comment>
<dbReference type="RefSeq" id="WP_379087451.1">
    <property type="nucleotide sequence ID" value="NZ_JBHTJO010000001.1"/>
</dbReference>
<dbReference type="Proteomes" id="UP001597102">
    <property type="component" value="Unassembled WGS sequence"/>
</dbReference>
<evidence type="ECO:0000313" key="2">
    <source>
        <dbReference type="Proteomes" id="UP001597102"/>
    </source>
</evidence>